<dbReference type="InterPro" id="IPR015353">
    <property type="entry name" value="Rubisco_LSMT_subst-bd"/>
</dbReference>
<evidence type="ECO:0000256" key="4">
    <source>
        <dbReference type="ARBA" id="ARBA00022679"/>
    </source>
</evidence>
<dbReference type="InterPro" id="IPR044430">
    <property type="entry name" value="SETD6_SET"/>
</dbReference>
<accession>A0A8T2J1G4</accession>
<keyword evidence="11" id="KW-1185">Reference proteome</keyword>
<dbReference type="Proteomes" id="UP000812440">
    <property type="component" value="Chromosome 4"/>
</dbReference>
<dbReference type="Gene3D" id="3.90.1420.10">
    <property type="entry name" value="Rubisco LSMT, substrate-binding domain"/>
    <property type="match status" value="1"/>
</dbReference>
<dbReference type="SUPFAM" id="SSF82199">
    <property type="entry name" value="SET domain"/>
    <property type="match status" value="1"/>
</dbReference>
<dbReference type="PROSITE" id="PS50280">
    <property type="entry name" value="SET"/>
    <property type="match status" value="1"/>
</dbReference>
<dbReference type="Pfam" id="PF09273">
    <property type="entry name" value="Rubis-subs-bind"/>
    <property type="match status" value="1"/>
</dbReference>
<evidence type="ECO:0000259" key="9">
    <source>
        <dbReference type="PROSITE" id="PS50280"/>
    </source>
</evidence>
<evidence type="ECO:0000256" key="5">
    <source>
        <dbReference type="ARBA" id="ARBA00022691"/>
    </source>
</evidence>
<name>A0A8T2J1G4_9PIPI</name>
<gene>
    <name evidence="10" type="ORF">GDO86_008092</name>
</gene>
<sequence length="399" mass="45877">MLTREDLPAGELIFSVPRSATLSEKTTRIKDLLEKEQKSLQSASGWIPLLLSLLYEATDCSSPWAPYFGLWPELAPPDLPMFWSEDEKTGLLQGTGILDAVNKDLKNIEEEYNSIVLPFIKRNLDLFCPEKHTLDLYKRLVAFVMSYSFQEPIEDDDSDTDILPPMMVPVADLLNHVANHNAHLEFTPETLRMITTQPVQAGKELFNTYGQMANWQLLHMYGFSEPHPQNSNETADIQMMTLREAALKVASNEEEQLAVKEKWDFLCHMEMVGEEGAFVFGLEEVMTEEELRACLKVLCMSAEEFAEFKENDGWEEDEDDEEQTLTNQEISCMPAPWRKLLYTSAELTLKSYTTDFNTEELLVSNPTEYEKLSSREQYSLQVRYGQKKILYQLLTLTRC</sequence>
<dbReference type="Pfam" id="PF00856">
    <property type="entry name" value="SET"/>
    <property type="match status" value="1"/>
</dbReference>
<dbReference type="PIRSF" id="PIRSF011771">
    <property type="entry name" value="RMS1_SET"/>
    <property type="match status" value="1"/>
</dbReference>
<evidence type="ECO:0000256" key="3">
    <source>
        <dbReference type="ARBA" id="ARBA00022603"/>
    </source>
</evidence>
<dbReference type="AlphaFoldDB" id="A0A8T2J1G4"/>
<dbReference type="InterPro" id="IPR036464">
    <property type="entry name" value="Rubisco_LSMT_subst-bd_sf"/>
</dbReference>
<dbReference type="PANTHER" id="PTHR13271">
    <property type="entry name" value="UNCHARACTERIZED PUTATIVE METHYLTRANSFERASE"/>
    <property type="match status" value="1"/>
</dbReference>
<dbReference type="SUPFAM" id="SSF81822">
    <property type="entry name" value="RuBisCo LSMT C-terminal, substrate-binding domain"/>
    <property type="match status" value="1"/>
</dbReference>
<dbReference type="GO" id="GO:0032259">
    <property type="term" value="P:methylation"/>
    <property type="evidence" value="ECO:0007669"/>
    <property type="project" value="UniProtKB-KW"/>
</dbReference>
<keyword evidence="4" id="KW-0808">Transferase</keyword>
<keyword evidence="3" id="KW-0489">Methyltransferase</keyword>
<comment type="subcellular location">
    <subcellularLocation>
        <location evidence="1">Nucleus</location>
    </subcellularLocation>
</comment>
<comment type="caution">
    <text evidence="10">The sequence shown here is derived from an EMBL/GenBank/DDBJ whole genome shotgun (WGS) entry which is preliminary data.</text>
</comment>
<keyword evidence="5" id="KW-0949">S-adenosyl-L-methionine</keyword>
<keyword evidence="6" id="KW-0539">Nucleus</keyword>
<reference evidence="10" key="1">
    <citation type="thesis" date="2020" institute="ProQuest LLC" country="789 East Eisenhower Parkway, Ann Arbor, MI, USA">
        <title>Comparative Genomics and Chromosome Evolution.</title>
        <authorList>
            <person name="Mudd A.B."/>
        </authorList>
    </citation>
    <scope>NUCLEOTIDE SEQUENCE</scope>
    <source>
        <strain evidence="10">Female2</strain>
        <tissue evidence="10">Blood</tissue>
    </source>
</reference>
<dbReference type="CDD" id="cd19178">
    <property type="entry name" value="SET_SETD6"/>
    <property type="match status" value="1"/>
</dbReference>
<dbReference type="InterPro" id="IPR001214">
    <property type="entry name" value="SET_dom"/>
</dbReference>
<evidence type="ECO:0000313" key="10">
    <source>
        <dbReference type="EMBL" id="KAG8437254.1"/>
    </source>
</evidence>
<dbReference type="FunFam" id="3.90.1410.10:FF:000018">
    <property type="entry name" value="N-lysine methyltransferase SETD6 isoform X2"/>
    <property type="match status" value="1"/>
</dbReference>
<organism evidence="10 11">
    <name type="scientific">Hymenochirus boettgeri</name>
    <name type="common">Congo dwarf clawed frog</name>
    <dbReference type="NCBI Taxonomy" id="247094"/>
    <lineage>
        <taxon>Eukaryota</taxon>
        <taxon>Metazoa</taxon>
        <taxon>Chordata</taxon>
        <taxon>Craniata</taxon>
        <taxon>Vertebrata</taxon>
        <taxon>Euteleostomi</taxon>
        <taxon>Amphibia</taxon>
        <taxon>Batrachia</taxon>
        <taxon>Anura</taxon>
        <taxon>Pipoidea</taxon>
        <taxon>Pipidae</taxon>
        <taxon>Pipinae</taxon>
        <taxon>Hymenochirus</taxon>
    </lineage>
</organism>
<dbReference type="EMBL" id="JAACNH010000007">
    <property type="protein sequence ID" value="KAG8437254.1"/>
    <property type="molecule type" value="Genomic_DNA"/>
</dbReference>
<dbReference type="InterPro" id="IPR050600">
    <property type="entry name" value="SETD3_SETD6_MTase"/>
</dbReference>
<dbReference type="InterPro" id="IPR046341">
    <property type="entry name" value="SET_dom_sf"/>
</dbReference>
<evidence type="ECO:0000256" key="7">
    <source>
        <dbReference type="ARBA" id="ARBA00030096"/>
    </source>
</evidence>
<dbReference type="GO" id="GO:0016279">
    <property type="term" value="F:protein-lysine N-methyltransferase activity"/>
    <property type="evidence" value="ECO:0007669"/>
    <property type="project" value="InterPro"/>
</dbReference>
<feature type="domain" description="SET" evidence="9">
    <location>
        <begin position="1"/>
        <end position="210"/>
    </location>
</feature>
<evidence type="ECO:0000256" key="2">
    <source>
        <dbReference type="ARBA" id="ARBA00016973"/>
    </source>
</evidence>
<evidence type="ECO:0000256" key="1">
    <source>
        <dbReference type="ARBA" id="ARBA00004123"/>
    </source>
</evidence>
<dbReference type="FunFam" id="3.90.1420.10:FF:000002">
    <property type="entry name" value="N-lysine methyltransferase SETD6"/>
    <property type="match status" value="1"/>
</dbReference>
<dbReference type="InterPro" id="IPR011383">
    <property type="entry name" value="N-lys_methylase_SETD6"/>
</dbReference>
<dbReference type="Gene3D" id="3.90.1410.10">
    <property type="entry name" value="set domain protein methyltransferase, domain 1"/>
    <property type="match status" value="1"/>
</dbReference>
<dbReference type="OrthoDB" id="341421at2759"/>
<protein>
    <recommendedName>
        <fullName evidence="2">N-lysine methyltransferase SETD6</fullName>
    </recommendedName>
    <alternativeName>
        <fullName evidence="8">N-lysine methyltransferase setd6</fullName>
    </alternativeName>
    <alternativeName>
        <fullName evidence="7">SET domain-containing protein 6</fullName>
    </alternativeName>
</protein>
<proteinExistence type="predicted"/>
<evidence type="ECO:0000256" key="6">
    <source>
        <dbReference type="ARBA" id="ARBA00023242"/>
    </source>
</evidence>
<evidence type="ECO:0000313" key="11">
    <source>
        <dbReference type="Proteomes" id="UP000812440"/>
    </source>
</evidence>
<evidence type="ECO:0000256" key="8">
    <source>
        <dbReference type="ARBA" id="ARBA00073248"/>
    </source>
</evidence>
<dbReference type="GO" id="GO:0005634">
    <property type="term" value="C:nucleus"/>
    <property type="evidence" value="ECO:0007669"/>
    <property type="project" value="UniProtKB-SubCell"/>
</dbReference>
<dbReference type="PANTHER" id="PTHR13271:SF34">
    <property type="entry name" value="N-LYSINE METHYLTRANSFERASE SETD6"/>
    <property type="match status" value="1"/>
</dbReference>